<dbReference type="AlphaFoldDB" id="A0A8C7LND0"/>
<feature type="domain" description="B box-type" evidence="7">
    <location>
        <begin position="241"/>
        <end position="281"/>
    </location>
</feature>
<keyword evidence="9" id="KW-1185">Reference proteome</keyword>
<evidence type="ECO:0000256" key="3">
    <source>
        <dbReference type="ARBA" id="ARBA00022833"/>
    </source>
</evidence>
<dbReference type="Gene3D" id="3.30.160.60">
    <property type="entry name" value="Classic Zinc Finger"/>
    <property type="match status" value="1"/>
</dbReference>
<dbReference type="InterPro" id="IPR051051">
    <property type="entry name" value="E3_ubiq-ligase_TRIM/RNF"/>
</dbReference>
<dbReference type="PROSITE" id="PS00518">
    <property type="entry name" value="ZF_RING_1"/>
    <property type="match status" value="1"/>
</dbReference>
<reference evidence="8" key="2">
    <citation type="submission" date="2025-08" db="UniProtKB">
        <authorList>
            <consortium name="Ensembl"/>
        </authorList>
    </citation>
    <scope>IDENTIFICATION</scope>
</reference>
<evidence type="ECO:0008006" key="10">
    <source>
        <dbReference type="Google" id="ProtNLM"/>
    </source>
</evidence>
<dbReference type="InterPro" id="IPR001841">
    <property type="entry name" value="Znf_RING"/>
</dbReference>
<dbReference type="InterPro" id="IPR013083">
    <property type="entry name" value="Znf_RING/FYVE/PHD"/>
</dbReference>
<protein>
    <recommendedName>
        <fullName evidence="10">Fish virus induced TRIM protein</fullName>
    </recommendedName>
</protein>
<dbReference type="SUPFAM" id="SSF57850">
    <property type="entry name" value="RING/U-box"/>
    <property type="match status" value="1"/>
</dbReference>
<evidence type="ECO:0000259" key="7">
    <source>
        <dbReference type="PROSITE" id="PS50119"/>
    </source>
</evidence>
<dbReference type="SUPFAM" id="SSF57845">
    <property type="entry name" value="B-box zinc-binding domain"/>
    <property type="match status" value="1"/>
</dbReference>
<dbReference type="Pfam" id="PF25600">
    <property type="entry name" value="TRIM_CC"/>
    <property type="match status" value="1"/>
</dbReference>
<dbReference type="SMART" id="SM00336">
    <property type="entry name" value="BBOX"/>
    <property type="match status" value="1"/>
</dbReference>
<evidence type="ECO:0000256" key="1">
    <source>
        <dbReference type="ARBA" id="ARBA00022723"/>
    </source>
</evidence>
<dbReference type="Gene3D" id="3.30.40.10">
    <property type="entry name" value="Zinc/RING finger domain, C3HC4 (zinc finger)"/>
    <property type="match status" value="1"/>
</dbReference>
<dbReference type="Ensembl" id="ENSOMYT00000001862.2">
    <property type="protein sequence ID" value="ENSOMYP00000001663.2"/>
    <property type="gene ID" value="ENSOMYG00000000901.2"/>
</dbReference>
<proteinExistence type="predicted"/>
<evidence type="ECO:0000313" key="9">
    <source>
        <dbReference type="Proteomes" id="UP000694395"/>
    </source>
</evidence>
<dbReference type="InterPro" id="IPR058030">
    <property type="entry name" value="TRIM8/14/16/25/29/45/65_CC"/>
</dbReference>
<sequence>MMIQSQPEQKGLRNRDAGYLNVSPAGNDLHTAHTQNQEVSYYSCGGHSSSSAQTRKSKVISDTPLRRLLVSVKMAEAFFEDRDSFSCSICLDILKDPVTTSCGHNYCMGCIEGCWDQDDLKGVYSCPECRQTFVQRPVLNRNTLLAKVVEKLKHTALHAAPPAAPHADPPAAPHAAPPAAPPAHCYAGPGDVECDFCTGRKHKALMSCLACLVSYCETHLQPHYNFPALKKHMLVKASTQLQEKICSQHDKLLEVYCRTDQQCICYLCTMDEHKGHDTVSAAAERTEKQKQVGEKQQKSQQRIQEREKEMQELRQAVDSLKLSAQAAVDDSERIFAELIRTMETRCSEVKELIRDQEKAEVSQSEGLLERLEQEVAELRRRDSELEKFSHTEDNIHFLQRFKDHSAPPVSEEMPAVILNQSRDFKTVMTSDLQEKLMLCCKEGVVEISAAVKAVHILQSAEPSTQAAASVAQYHRKYYQKYSFKDICVHCRKIKMCHGPMGKCL</sequence>
<evidence type="ECO:0000259" key="6">
    <source>
        <dbReference type="PROSITE" id="PS50089"/>
    </source>
</evidence>
<dbReference type="Pfam" id="PF15227">
    <property type="entry name" value="zf-C3HC4_4"/>
    <property type="match status" value="1"/>
</dbReference>
<dbReference type="SMART" id="SM00184">
    <property type="entry name" value="RING"/>
    <property type="match status" value="1"/>
</dbReference>
<dbReference type="PANTHER" id="PTHR25465">
    <property type="entry name" value="B-BOX DOMAIN CONTAINING"/>
    <property type="match status" value="1"/>
</dbReference>
<feature type="region of interest" description="Disordered" evidence="5">
    <location>
        <begin position="279"/>
        <end position="309"/>
    </location>
</feature>
<dbReference type="PROSITE" id="PS50089">
    <property type="entry name" value="ZF_RING_2"/>
    <property type="match status" value="1"/>
</dbReference>
<keyword evidence="1" id="KW-0479">Metal-binding</keyword>
<dbReference type="GO" id="GO:0008270">
    <property type="term" value="F:zinc ion binding"/>
    <property type="evidence" value="ECO:0007669"/>
    <property type="project" value="UniProtKB-KW"/>
</dbReference>
<feature type="domain" description="RING-type" evidence="6">
    <location>
        <begin position="87"/>
        <end position="130"/>
    </location>
</feature>
<dbReference type="GeneTree" id="ENSGT01150000286899"/>
<keyword evidence="2 4" id="KW-0863">Zinc-finger</keyword>
<dbReference type="PANTHER" id="PTHR25465:SF5">
    <property type="entry name" value="E3 UBIQUITIN_ISG15 LIGASE TRIM25-RELATED"/>
    <property type="match status" value="1"/>
</dbReference>
<dbReference type="Proteomes" id="UP000694395">
    <property type="component" value="Chromosome 1"/>
</dbReference>
<dbReference type="PROSITE" id="PS50119">
    <property type="entry name" value="ZF_BBOX"/>
    <property type="match status" value="1"/>
</dbReference>
<name>A0A8C7LND0_ONCMY</name>
<dbReference type="CDD" id="cd19769">
    <property type="entry name" value="Bbox2_TRIM16-like"/>
    <property type="match status" value="1"/>
</dbReference>
<organism evidence="8 9">
    <name type="scientific">Oncorhynchus mykiss</name>
    <name type="common">Rainbow trout</name>
    <name type="synonym">Salmo gairdneri</name>
    <dbReference type="NCBI Taxonomy" id="8022"/>
    <lineage>
        <taxon>Eukaryota</taxon>
        <taxon>Metazoa</taxon>
        <taxon>Chordata</taxon>
        <taxon>Craniata</taxon>
        <taxon>Vertebrata</taxon>
        <taxon>Euteleostomi</taxon>
        <taxon>Actinopterygii</taxon>
        <taxon>Neopterygii</taxon>
        <taxon>Teleostei</taxon>
        <taxon>Protacanthopterygii</taxon>
        <taxon>Salmoniformes</taxon>
        <taxon>Salmonidae</taxon>
        <taxon>Salmoninae</taxon>
        <taxon>Oncorhynchus</taxon>
    </lineage>
</organism>
<dbReference type="InterPro" id="IPR017907">
    <property type="entry name" value="Znf_RING_CS"/>
</dbReference>
<accession>A0A8C7LND0</accession>
<dbReference type="Pfam" id="PF00643">
    <property type="entry name" value="zf-B_box"/>
    <property type="match status" value="1"/>
</dbReference>
<feature type="compositionally biased region" description="Basic and acidic residues" evidence="5">
    <location>
        <begin position="284"/>
        <end position="309"/>
    </location>
</feature>
<evidence type="ECO:0000256" key="2">
    <source>
        <dbReference type="ARBA" id="ARBA00022771"/>
    </source>
</evidence>
<evidence type="ECO:0000256" key="5">
    <source>
        <dbReference type="SAM" id="MobiDB-lite"/>
    </source>
</evidence>
<reference evidence="8" key="3">
    <citation type="submission" date="2025-09" db="UniProtKB">
        <authorList>
            <consortium name="Ensembl"/>
        </authorList>
    </citation>
    <scope>IDENTIFICATION</scope>
</reference>
<evidence type="ECO:0000256" key="4">
    <source>
        <dbReference type="PROSITE-ProRule" id="PRU00024"/>
    </source>
</evidence>
<dbReference type="InterPro" id="IPR000315">
    <property type="entry name" value="Znf_B-box"/>
</dbReference>
<keyword evidence="3" id="KW-0862">Zinc</keyword>
<evidence type="ECO:0000313" key="8">
    <source>
        <dbReference type="Ensembl" id="ENSOMYP00000001663.2"/>
    </source>
</evidence>
<dbReference type="Gene3D" id="4.10.830.40">
    <property type="match status" value="1"/>
</dbReference>
<reference evidence="8" key="1">
    <citation type="submission" date="2020-07" db="EMBL/GenBank/DDBJ databases">
        <title>A long reads based de novo assembly of the rainbow trout Arlee double haploid line genome.</title>
        <authorList>
            <person name="Gao G."/>
            <person name="Palti Y."/>
        </authorList>
    </citation>
    <scope>NUCLEOTIDE SEQUENCE [LARGE SCALE GENOMIC DNA]</scope>
</reference>